<accession>A0ABQ2BRF9</accession>
<keyword evidence="2" id="KW-1185">Reference proteome</keyword>
<evidence type="ECO:0000313" key="1">
    <source>
        <dbReference type="EMBL" id="GGI44365.1"/>
    </source>
</evidence>
<reference evidence="2" key="1">
    <citation type="journal article" date="2019" name="Int. J. Syst. Evol. Microbiol.">
        <title>The Global Catalogue of Microorganisms (GCM) 10K type strain sequencing project: providing services to taxonomists for standard genome sequencing and annotation.</title>
        <authorList>
            <consortium name="The Broad Institute Genomics Platform"/>
            <consortium name="The Broad Institute Genome Sequencing Center for Infectious Disease"/>
            <person name="Wu L."/>
            <person name="Ma J."/>
        </authorList>
    </citation>
    <scope>NUCLEOTIDE SEQUENCE [LARGE SCALE GENOMIC DNA]</scope>
    <source>
        <strain evidence="2">CGMCC 1.15043</strain>
    </source>
</reference>
<evidence type="ECO:0000313" key="2">
    <source>
        <dbReference type="Proteomes" id="UP000615455"/>
    </source>
</evidence>
<name>A0ABQ2BRF9_9BACL</name>
<sequence>MSYGIYLSFNNQMEGFQIPVNPETIDISGSGNSKTYDLIGRGGGTEETRAGEVNVIKNPKLREVSFSSFFPAAIYPFIQADIVFEPMHYVRLIEKWMATRHPIRFIYTGRYLDPILVDSQGGKELNFPASIEKFDWKEAAGSPGEIEYSLTLKEYVFYSARKIEILTAVDGSQATVSAAPKRPDERIRAQFYRLKKNETIVDVSMKFFADAAGKPDSTRYRDIQRVNELSDNQMKQLKEGDMLKIPPY</sequence>
<comment type="caution">
    <text evidence="1">The sequence shown here is derived from an EMBL/GenBank/DDBJ whole genome shotgun (WGS) entry which is preliminary data.</text>
</comment>
<protein>
    <submittedName>
        <fullName evidence="1">Peptidoglycan-binding protein LysM</fullName>
    </submittedName>
</protein>
<gene>
    <name evidence="1" type="ORF">GCM10008018_06740</name>
</gene>
<dbReference type="Proteomes" id="UP000615455">
    <property type="component" value="Unassembled WGS sequence"/>
</dbReference>
<organism evidence="1 2">
    <name type="scientific">Paenibacillus marchantiophytorum</name>
    <dbReference type="NCBI Taxonomy" id="1619310"/>
    <lineage>
        <taxon>Bacteria</taxon>
        <taxon>Bacillati</taxon>
        <taxon>Bacillota</taxon>
        <taxon>Bacilli</taxon>
        <taxon>Bacillales</taxon>
        <taxon>Paenibacillaceae</taxon>
        <taxon>Paenibacillus</taxon>
    </lineage>
</organism>
<dbReference type="RefSeq" id="WP_189007571.1">
    <property type="nucleotide sequence ID" value="NZ_BMHE01000002.1"/>
</dbReference>
<dbReference type="EMBL" id="BMHE01000002">
    <property type="protein sequence ID" value="GGI44365.1"/>
    <property type="molecule type" value="Genomic_DNA"/>
</dbReference>
<proteinExistence type="predicted"/>